<dbReference type="STRING" id="666681.M301_1152"/>
<dbReference type="OrthoDB" id="8545738at2"/>
<dbReference type="KEGG" id="meh:M301_1152"/>
<keyword evidence="3" id="KW-1185">Reference proteome</keyword>
<dbReference type="RefSeq" id="WP_013147852.1">
    <property type="nucleotide sequence ID" value="NC_014207.1"/>
</dbReference>
<dbReference type="Proteomes" id="UP000000383">
    <property type="component" value="Chromosome"/>
</dbReference>
<proteinExistence type="predicted"/>
<name>D7DHK1_METV0</name>
<protein>
    <submittedName>
        <fullName evidence="2">Uncharacterized protein</fullName>
    </submittedName>
</protein>
<dbReference type="EMBL" id="CP002056">
    <property type="protein sequence ID" value="ADI29536.1"/>
    <property type="molecule type" value="Genomic_DNA"/>
</dbReference>
<feature type="compositionally biased region" description="Polar residues" evidence="1">
    <location>
        <begin position="184"/>
        <end position="201"/>
    </location>
</feature>
<sequence length="201" mass="21828">MTTKKKTPLTKNDKISESESYAKISLSASYMGAILADSFTSTILPKAEMAEVVGALSDKITTIQDGDMKPIEAMLISQAQALQTMFVTLGRMAASKTSLPQYTAFMNMALKAQSQSRATIQALVELKYPKQATFVKQANIANGHQQVNNGSLDTNTRAHAHVKENQNQPNKLLEAQANEWLDNGKTTTPSTTNQAMATVET</sequence>
<organism evidence="2 3">
    <name type="scientific">Methylotenera versatilis (strain 301)</name>
    <dbReference type="NCBI Taxonomy" id="666681"/>
    <lineage>
        <taxon>Bacteria</taxon>
        <taxon>Pseudomonadati</taxon>
        <taxon>Pseudomonadota</taxon>
        <taxon>Betaproteobacteria</taxon>
        <taxon>Nitrosomonadales</taxon>
        <taxon>Methylophilaceae</taxon>
        <taxon>Methylotenera</taxon>
    </lineage>
</organism>
<feature type="region of interest" description="Disordered" evidence="1">
    <location>
        <begin position="181"/>
        <end position="201"/>
    </location>
</feature>
<dbReference type="AlphaFoldDB" id="D7DHK1"/>
<reference evidence="2 3" key="2">
    <citation type="journal article" date="2011" name="J. Bacteriol.">
        <title>Genomes of three methylotrophs from a single niche uncover genetic and metabolic divergence of Methylophilaceae.</title>
        <authorList>
            <person name="Lapidus A."/>
            <person name="Clum A."/>
            <person name="Labutti K."/>
            <person name="Kaluzhnaya M.G."/>
            <person name="Lim S."/>
            <person name="Beck D.A."/>
            <person name="Glavina Del Rio T."/>
            <person name="Nolan M."/>
            <person name="Mavromatis K."/>
            <person name="Huntemann M."/>
            <person name="Lucas S."/>
            <person name="Lidstrom M.E."/>
            <person name="Ivanova N."/>
            <person name="Chistoserdova L."/>
        </authorList>
    </citation>
    <scope>NUCLEOTIDE SEQUENCE [LARGE SCALE GENOMIC DNA]</scope>
    <source>
        <strain evidence="2 3">301</strain>
    </source>
</reference>
<evidence type="ECO:0000313" key="2">
    <source>
        <dbReference type="EMBL" id="ADI29536.1"/>
    </source>
</evidence>
<evidence type="ECO:0000313" key="3">
    <source>
        <dbReference type="Proteomes" id="UP000000383"/>
    </source>
</evidence>
<evidence type="ECO:0000256" key="1">
    <source>
        <dbReference type="SAM" id="MobiDB-lite"/>
    </source>
</evidence>
<gene>
    <name evidence="2" type="ordered locus">M301_1152</name>
</gene>
<reference evidence="3" key="1">
    <citation type="submission" date="2010-05" db="EMBL/GenBank/DDBJ databases">
        <title>Complete sequence of Methylotenera sp. 301.</title>
        <authorList>
            <person name="Lucas S."/>
            <person name="Copeland A."/>
            <person name="Lapidus A."/>
            <person name="Cheng J.-F."/>
            <person name="Bruce D."/>
            <person name="Goodwin L."/>
            <person name="Pitluck S."/>
            <person name="Clum A."/>
            <person name="Land M."/>
            <person name="Hauser L."/>
            <person name="Kyrpides N."/>
            <person name="Ivanova N."/>
            <person name="Chistoservova L."/>
            <person name="Kalyuzhnaya M."/>
            <person name="Woyke T."/>
        </authorList>
    </citation>
    <scope>NUCLEOTIDE SEQUENCE [LARGE SCALE GENOMIC DNA]</scope>
    <source>
        <strain evidence="3">301</strain>
    </source>
</reference>
<dbReference type="HOGENOM" id="CLU_103709_0_0_4"/>
<dbReference type="eggNOG" id="ENOG5032UIN">
    <property type="taxonomic scope" value="Bacteria"/>
</dbReference>
<accession>D7DHK1</accession>